<dbReference type="SMART" id="SM00220">
    <property type="entry name" value="S_TKc"/>
    <property type="match status" value="1"/>
</dbReference>
<dbReference type="EC" id="2.7.12.1" evidence="9"/>
<dbReference type="InterPro" id="IPR017441">
    <property type="entry name" value="Protein_kinase_ATP_BS"/>
</dbReference>
<dbReference type="CDD" id="cd14134">
    <property type="entry name" value="PKc_CLK"/>
    <property type="match status" value="1"/>
</dbReference>
<dbReference type="Proteomes" id="UP001143981">
    <property type="component" value="Unassembled WGS sequence"/>
</dbReference>
<dbReference type="InterPro" id="IPR051175">
    <property type="entry name" value="CLK_kinases"/>
</dbReference>
<dbReference type="GO" id="GO:0004712">
    <property type="term" value="F:protein serine/threonine/tyrosine kinase activity"/>
    <property type="evidence" value="ECO:0007669"/>
    <property type="project" value="UniProtKB-EC"/>
</dbReference>
<dbReference type="InterPro" id="IPR008271">
    <property type="entry name" value="Ser/Thr_kinase_AS"/>
</dbReference>
<evidence type="ECO:0000256" key="5">
    <source>
        <dbReference type="ARBA" id="ARBA00022840"/>
    </source>
</evidence>
<evidence type="ECO:0000256" key="6">
    <source>
        <dbReference type="PROSITE-ProRule" id="PRU10141"/>
    </source>
</evidence>
<dbReference type="PANTHER" id="PTHR45646">
    <property type="entry name" value="SERINE/THREONINE-PROTEIN KINASE DOA-RELATED"/>
    <property type="match status" value="1"/>
</dbReference>
<dbReference type="AlphaFoldDB" id="A0A9W7YID6"/>
<dbReference type="InterPro" id="IPR011009">
    <property type="entry name" value="Kinase-like_dom_sf"/>
</dbReference>
<feature type="compositionally biased region" description="Pro residues" evidence="7">
    <location>
        <begin position="413"/>
        <end position="423"/>
    </location>
</feature>
<reference evidence="9" key="1">
    <citation type="submission" date="2022-07" db="EMBL/GenBank/DDBJ databases">
        <title>Phylogenomic reconstructions and comparative analyses of Kickxellomycotina fungi.</title>
        <authorList>
            <person name="Reynolds N.K."/>
            <person name="Stajich J.E."/>
            <person name="Barry K."/>
            <person name="Grigoriev I.V."/>
            <person name="Crous P."/>
            <person name="Smith M.E."/>
        </authorList>
    </citation>
    <scope>NUCLEOTIDE SEQUENCE</scope>
    <source>
        <strain evidence="9">BCRC 34381</strain>
    </source>
</reference>
<feature type="domain" description="Protein kinase" evidence="8">
    <location>
        <begin position="28"/>
        <end position="351"/>
    </location>
</feature>
<dbReference type="SUPFAM" id="SSF56112">
    <property type="entry name" value="Protein kinase-like (PK-like)"/>
    <property type="match status" value="1"/>
</dbReference>
<keyword evidence="10" id="KW-1185">Reference proteome</keyword>
<evidence type="ECO:0000256" key="2">
    <source>
        <dbReference type="ARBA" id="ARBA00022679"/>
    </source>
</evidence>
<evidence type="ECO:0000256" key="3">
    <source>
        <dbReference type="ARBA" id="ARBA00022741"/>
    </source>
</evidence>
<dbReference type="GO" id="GO:0005524">
    <property type="term" value="F:ATP binding"/>
    <property type="evidence" value="ECO:0007669"/>
    <property type="project" value="UniProtKB-UniRule"/>
</dbReference>
<feature type="compositionally biased region" description="Low complexity" evidence="7">
    <location>
        <begin position="718"/>
        <end position="739"/>
    </location>
</feature>
<evidence type="ECO:0000256" key="4">
    <source>
        <dbReference type="ARBA" id="ARBA00022777"/>
    </source>
</evidence>
<accession>A0A9W7YID6</accession>
<feature type="compositionally biased region" description="Pro residues" evidence="7">
    <location>
        <begin position="638"/>
        <end position="651"/>
    </location>
</feature>
<dbReference type="GO" id="GO:0005634">
    <property type="term" value="C:nucleus"/>
    <property type="evidence" value="ECO:0007669"/>
    <property type="project" value="TreeGrafter"/>
</dbReference>
<dbReference type="Pfam" id="PF00069">
    <property type="entry name" value="Pkinase"/>
    <property type="match status" value="1"/>
</dbReference>
<keyword evidence="1" id="KW-0723">Serine/threonine-protein kinase</keyword>
<sequence length="880" mass="94985">MSQKADASCDDRDGHYIVVPGREFTPRFKIRRLLGQGTFGKVMECDDNAAGRLVAIKVIRAVPKYRDAAKIEIRVLQTLQRNDPSNVYQCMHVNETFDHRNHVCMVFDLLGPSVFDFLKENEFRPFSLHHVQLFAEQLLRSVAFLHSLNLVHTDLKPENILLESGEYDVVPFGSSQTIKTRMLRSTKIRLIDFGSATFNNEYHSQVVSTRHYRAPEIILNLGWSFPCDMWSIGCIILELLTGEALFQTHDNNEHLAMMEVVVGRAPMHIVRAVSQDLRAKFLRSDGSARYPVAEQPRQSQRGLRAMRPLSQLVNPATNPIYANLHDLLFRLLQYDPSARISAKEACEHPFFRYRVGPNGRLVPRPSPTPQQAQTPIHAQPPRQPEPLSTNVDLVSSPSDVSSHRSLRPSYPSAAPPQHPPPAAMVPPLNAYAYSNAGPSARAPLRVGDYSLASGGASGLSQQQPQAPPQALPALKAAIPGNFYREPPHPPNVMTPHSPYGKQEFAALPAAYYHYPSQHSRPHNDSSYAWQHANGAPAHAPYASGAVQSAVHAGYETASAPQPQSQPQSQPQPQQAGAGAGGGKRKAGADSGYFPDMTVPGEYGFPEEGVQLSPIAGGHTPRDSVLHSSQGLRGGYAPPAAPLAPAPQPPAATAPAGYGAGKGSYNLPPIATHTFRQPPLSLPLQHPYYQSRSHPYGYAAAGGVGSGMAPRLMPLDSNTTPTLTTGTTETATPTPGSTSAHLRSSLGMEGSGAAAIGVHKGAGRSLPALAGNTTPGNVTAISGDFARTSLAEPGAAHYHHPGGSLRGQPLPQAAHKFQLPSASPMLQQVPTRSSYYHHAHLPPAQTLLQPQPHPSALGYVHANHPHYHQFAPHPSANNTSY</sequence>
<evidence type="ECO:0000313" key="10">
    <source>
        <dbReference type="Proteomes" id="UP001143981"/>
    </source>
</evidence>
<dbReference type="EMBL" id="JANBOI010000037">
    <property type="protein sequence ID" value="KAJ1735180.1"/>
    <property type="molecule type" value="Genomic_DNA"/>
</dbReference>
<keyword evidence="5 6" id="KW-0067">ATP-binding</keyword>
<dbReference type="PROSITE" id="PS50011">
    <property type="entry name" value="PROTEIN_KINASE_DOM"/>
    <property type="match status" value="1"/>
</dbReference>
<keyword evidence="4 9" id="KW-0418">Kinase</keyword>
<dbReference type="Gene3D" id="3.30.200.20">
    <property type="entry name" value="Phosphorylase Kinase, domain 1"/>
    <property type="match status" value="1"/>
</dbReference>
<dbReference type="InterPro" id="IPR000719">
    <property type="entry name" value="Prot_kinase_dom"/>
</dbReference>
<dbReference type="PANTHER" id="PTHR45646:SF11">
    <property type="entry name" value="SERINE_THREONINE-PROTEIN KINASE DOA"/>
    <property type="match status" value="1"/>
</dbReference>
<dbReference type="PROSITE" id="PS00108">
    <property type="entry name" value="PROTEIN_KINASE_ST"/>
    <property type="match status" value="1"/>
</dbReference>
<evidence type="ECO:0000259" key="8">
    <source>
        <dbReference type="PROSITE" id="PS50011"/>
    </source>
</evidence>
<dbReference type="Gene3D" id="1.10.510.10">
    <property type="entry name" value="Transferase(Phosphotransferase) domain 1"/>
    <property type="match status" value="1"/>
</dbReference>
<name>A0A9W7YID6_9FUNG</name>
<organism evidence="9 10">
    <name type="scientific">Coemansia biformis</name>
    <dbReference type="NCBI Taxonomy" id="1286918"/>
    <lineage>
        <taxon>Eukaryota</taxon>
        <taxon>Fungi</taxon>
        <taxon>Fungi incertae sedis</taxon>
        <taxon>Zoopagomycota</taxon>
        <taxon>Kickxellomycotina</taxon>
        <taxon>Kickxellomycetes</taxon>
        <taxon>Kickxellales</taxon>
        <taxon>Kickxellaceae</taxon>
        <taxon>Coemansia</taxon>
    </lineage>
</organism>
<evidence type="ECO:0000313" key="9">
    <source>
        <dbReference type="EMBL" id="KAJ1735180.1"/>
    </source>
</evidence>
<feature type="binding site" evidence="6">
    <location>
        <position position="57"/>
    </location>
    <ligand>
        <name>ATP</name>
        <dbReference type="ChEBI" id="CHEBI:30616"/>
    </ligand>
</feature>
<feature type="region of interest" description="Disordered" evidence="7">
    <location>
        <begin position="554"/>
        <end position="656"/>
    </location>
</feature>
<keyword evidence="3 6" id="KW-0547">Nucleotide-binding</keyword>
<evidence type="ECO:0000256" key="7">
    <source>
        <dbReference type="SAM" id="MobiDB-lite"/>
    </source>
</evidence>
<gene>
    <name evidence="9" type="primary">LKH1</name>
    <name evidence="9" type="ORF">LPJ61_000674</name>
</gene>
<proteinExistence type="predicted"/>
<protein>
    <submittedName>
        <fullName evidence="9">Serine threonine protein kinase CMGC group</fullName>
        <ecNumber evidence="9">2.7.12.1</ecNumber>
    </submittedName>
</protein>
<dbReference type="GO" id="GO:0043484">
    <property type="term" value="P:regulation of RNA splicing"/>
    <property type="evidence" value="ECO:0007669"/>
    <property type="project" value="TreeGrafter"/>
</dbReference>
<dbReference type="GO" id="GO:0004674">
    <property type="term" value="F:protein serine/threonine kinase activity"/>
    <property type="evidence" value="ECO:0007669"/>
    <property type="project" value="UniProtKB-KW"/>
</dbReference>
<feature type="compositionally biased region" description="Low complexity" evidence="7">
    <location>
        <begin position="557"/>
        <end position="576"/>
    </location>
</feature>
<feature type="region of interest" description="Disordered" evidence="7">
    <location>
        <begin position="357"/>
        <end position="423"/>
    </location>
</feature>
<comment type="caution">
    <text evidence="9">The sequence shown here is derived from an EMBL/GenBank/DDBJ whole genome shotgun (WGS) entry which is preliminary data.</text>
</comment>
<keyword evidence="2 9" id="KW-0808">Transferase</keyword>
<feature type="region of interest" description="Disordered" evidence="7">
    <location>
        <begin position="715"/>
        <end position="741"/>
    </location>
</feature>
<dbReference type="PROSITE" id="PS00107">
    <property type="entry name" value="PROTEIN_KINASE_ATP"/>
    <property type="match status" value="1"/>
</dbReference>
<dbReference type="OrthoDB" id="283111at2759"/>
<evidence type="ECO:0000256" key="1">
    <source>
        <dbReference type="ARBA" id="ARBA00022527"/>
    </source>
</evidence>